<proteinExistence type="predicted"/>
<feature type="domain" description="FAD/NAD(P)-binding" evidence="4">
    <location>
        <begin position="5"/>
        <end position="285"/>
    </location>
</feature>
<dbReference type="InterPro" id="IPR036188">
    <property type="entry name" value="FAD/NAD-bd_sf"/>
</dbReference>
<dbReference type="InterPro" id="IPR023753">
    <property type="entry name" value="FAD/NAD-binding_dom"/>
</dbReference>
<dbReference type="PRINTS" id="PR00469">
    <property type="entry name" value="PNDRDTASEII"/>
</dbReference>
<protein>
    <recommendedName>
        <fullName evidence="1">Thioredoxin reductase</fullName>
    </recommendedName>
</protein>
<dbReference type="Proteomes" id="UP001138757">
    <property type="component" value="Unassembled WGS sequence"/>
</dbReference>
<dbReference type="PRINTS" id="PR00368">
    <property type="entry name" value="FADPNR"/>
</dbReference>
<dbReference type="Gene3D" id="3.50.50.60">
    <property type="entry name" value="FAD/NAD(P)-binding domain"/>
    <property type="match status" value="2"/>
</dbReference>
<evidence type="ECO:0000313" key="5">
    <source>
        <dbReference type="EMBL" id="MBT2185406.1"/>
    </source>
</evidence>
<evidence type="ECO:0000259" key="4">
    <source>
        <dbReference type="Pfam" id="PF07992"/>
    </source>
</evidence>
<dbReference type="Pfam" id="PF07992">
    <property type="entry name" value="Pyr_redox_2"/>
    <property type="match status" value="1"/>
</dbReference>
<dbReference type="GO" id="GO:0016491">
    <property type="term" value="F:oxidoreductase activity"/>
    <property type="evidence" value="ECO:0007669"/>
    <property type="project" value="UniProtKB-KW"/>
</dbReference>
<keyword evidence="2" id="KW-0285">Flavoprotein</keyword>
<organism evidence="5 6">
    <name type="scientific">Sphingobium nicotianae</name>
    <dbReference type="NCBI Taxonomy" id="2782607"/>
    <lineage>
        <taxon>Bacteria</taxon>
        <taxon>Pseudomonadati</taxon>
        <taxon>Pseudomonadota</taxon>
        <taxon>Alphaproteobacteria</taxon>
        <taxon>Sphingomonadales</taxon>
        <taxon>Sphingomonadaceae</taxon>
        <taxon>Sphingobium</taxon>
    </lineage>
</organism>
<keyword evidence="6" id="KW-1185">Reference proteome</keyword>
<dbReference type="PANTHER" id="PTHR48105">
    <property type="entry name" value="THIOREDOXIN REDUCTASE 1-RELATED-RELATED"/>
    <property type="match status" value="1"/>
</dbReference>
<dbReference type="SUPFAM" id="SSF51905">
    <property type="entry name" value="FAD/NAD(P)-binding domain"/>
    <property type="match status" value="1"/>
</dbReference>
<accession>A0A9X1D9C5</accession>
<reference evidence="5" key="1">
    <citation type="submission" date="2021-05" db="EMBL/GenBank/DDBJ databases">
        <title>Genome of Sphingobium sp. strain.</title>
        <authorList>
            <person name="Fan R."/>
        </authorList>
    </citation>
    <scope>NUCLEOTIDE SEQUENCE</scope>
    <source>
        <strain evidence="5">H33</strain>
    </source>
</reference>
<gene>
    <name evidence="5" type="ORF">KK488_00395</name>
</gene>
<dbReference type="AlphaFoldDB" id="A0A9X1D9C5"/>
<evidence type="ECO:0000313" key="6">
    <source>
        <dbReference type="Proteomes" id="UP001138757"/>
    </source>
</evidence>
<dbReference type="EMBL" id="JAHGAW010000001">
    <property type="protein sequence ID" value="MBT2185406.1"/>
    <property type="molecule type" value="Genomic_DNA"/>
</dbReference>
<sequence length="311" mass="31396">MTSVDLVVVGAGTAGLTAAAVAAADGLQVLVVEQLAPGGQIATVDKIRNFPGFPDGIGGYELGPLLQQQGADVGVDFLLDTVEGIDPSANGFVVRCAETTLEARAVILAMGSRRRALDVPGEADLEGRGVSHCASCDGHFFRGKTVVVAGGGDSAFDEAEVLAGIAKDVVIVHESAKPRAQRLTVERVSALPNVRILPEARIAAVGGTQEVEHIIVDGPGGRSEEPAAGLFVYVGLIPNSAIVAGLVETDDAGAIIADRDFQTAVPGLFVAGDLRSGARALLASAAGDGASAAAAAVRHIRQIASVGEVAA</sequence>
<evidence type="ECO:0000256" key="2">
    <source>
        <dbReference type="ARBA" id="ARBA00022630"/>
    </source>
</evidence>
<dbReference type="InterPro" id="IPR050097">
    <property type="entry name" value="Ferredoxin-NADP_redctase_2"/>
</dbReference>
<keyword evidence="3" id="KW-0560">Oxidoreductase</keyword>
<evidence type="ECO:0000256" key="1">
    <source>
        <dbReference type="ARBA" id="ARBA00018719"/>
    </source>
</evidence>
<comment type="caution">
    <text evidence="5">The sequence shown here is derived from an EMBL/GenBank/DDBJ whole genome shotgun (WGS) entry which is preliminary data.</text>
</comment>
<evidence type="ECO:0000256" key="3">
    <source>
        <dbReference type="ARBA" id="ARBA00023002"/>
    </source>
</evidence>
<dbReference type="RefSeq" id="WP_214621165.1">
    <property type="nucleotide sequence ID" value="NZ_JAHGAW010000001.1"/>
</dbReference>
<name>A0A9X1D9C5_9SPHN</name>